<evidence type="ECO:0000313" key="2">
    <source>
        <dbReference type="Proteomes" id="UP000006591"/>
    </source>
</evidence>
<evidence type="ECO:0000313" key="1">
    <source>
        <dbReference type="EnsemblPlants" id="ONIVA01G33510.1"/>
    </source>
</evidence>
<name>A0A0E0FSG5_ORYNI</name>
<dbReference type="Proteomes" id="UP000006591">
    <property type="component" value="Chromosome 1"/>
</dbReference>
<dbReference type="Gramene" id="ONIVA01G33510.1">
    <property type="protein sequence ID" value="ONIVA01G33510.1"/>
    <property type="gene ID" value="ONIVA01G33510"/>
</dbReference>
<accession>A0A0E0FSG5</accession>
<dbReference type="AlphaFoldDB" id="A0A0E0FSG5"/>
<protein>
    <submittedName>
        <fullName evidence="1">Uncharacterized protein</fullName>
    </submittedName>
</protein>
<reference evidence="1" key="1">
    <citation type="submission" date="2015-04" db="UniProtKB">
        <authorList>
            <consortium name="EnsemblPlants"/>
        </authorList>
    </citation>
    <scope>IDENTIFICATION</scope>
    <source>
        <strain evidence="1">SL10</strain>
    </source>
</reference>
<proteinExistence type="predicted"/>
<dbReference type="HOGENOM" id="CLU_2853608_0_0_1"/>
<keyword evidence="2" id="KW-1185">Reference proteome</keyword>
<reference evidence="1" key="2">
    <citation type="submission" date="2018-04" db="EMBL/GenBank/DDBJ databases">
        <title>OnivRS2 (Oryza nivara Reference Sequence Version 2).</title>
        <authorList>
            <person name="Zhang J."/>
            <person name="Kudrna D."/>
            <person name="Lee S."/>
            <person name="Talag J."/>
            <person name="Rajasekar S."/>
            <person name="Welchert J."/>
            <person name="Hsing Y.-I."/>
            <person name="Wing R.A."/>
        </authorList>
    </citation>
    <scope>NUCLEOTIDE SEQUENCE [LARGE SCALE GENOMIC DNA]</scope>
</reference>
<dbReference type="EnsemblPlants" id="ONIVA01G33510.1">
    <property type="protein sequence ID" value="ONIVA01G33510.1"/>
    <property type="gene ID" value="ONIVA01G33510"/>
</dbReference>
<organism evidence="1">
    <name type="scientific">Oryza nivara</name>
    <name type="common">Indian wild rice</name>
    <name type="synonym">Oryza sativa f. spontanea</name>
    <dbReference type="NCBI Taxonomy" id="4536"/>
    <lineage>
        <taxon>Eukaryota</taxon>
        <taxon>Viridiplantae</taxon>
        <taxon>Streptophyta</taxon>
        <taxon>Embryophyta</taxon>
        <taxon>Tracheophyta</taxon>
        <taxon>Spermatophyta</taxon>
        <taxon>Magnoliopsida</taxon>
        <taxon>Liliopsida</taxon>
        <taxon>Poales</taxon>
        <taxon>Poaceae</taxon>
        <taxon>BOP clade</taxon>
        <taxon>Oryzoideae</taxon>
        <taxon>Oryzeae</taxon>
        <taxon>Oryzinae</taxon>
        <taxon>Oryza</taxon>
    </lineage>
</organism>
<sequence>MACAGVLVAGLLAYWRWIVRKYGDKPVDPAPKLVEALVSVDGSSGGTLARTPGRAVVARLRLARN</sequence>